<dbReference type="PANTHER" id="PTHR46743:SF2">
    <property type="entry name" value="TEICHOIC ACIDS EXPORT ATP-BINDING PROTEIN TAGH"/>
    <property type="match status" value="1"/>
</dbReference>
<dbReference type="PROSITE" id="PS00211">
    <property type="entry name" value="ABC_TRANSPORTER_1"/>
    <property type="match status" value="1"/>
</dbReference>
<dbReference type="InterPro" id="IPR003593">
    <property type="entry name" value="AAA+_ATPase"/>
</dbReference>
<keyword evidence="7" id="KW-1185">Reference proteome</keyword>
<reference evidence="6 7" key="1">
    <citation type="journal article" date="2023" name="Microbiol. Resour. Announc.">
        <title>Complete Genome Sequence of Imperialibacter roseus strain P4T.</title>
        <authorList>
            <person name="Tizabi D.R."/>
            <person name="Bachvaroff T."/>
            <person name="Hill R.T."/>
        </authorList>
    </citation>
    <scope>NUCLEOTIDE SEQUENCE [LARGE SCALE GENOMIC DNA]</scope>
    <source>
        <strain evidence="6 7">P4T</strain>
    </source>
</reference>
<evidence type="ECO:0000256" key="1">
    <source>
        <dbReference type="ARBA" id="ARBA00005417"/>
    </source>
</evidence>
<keyword evidence="4 6" id="KW-0067">ATP-binding</keyword>
<organism evidence="6 7">
    <name type="scientific">Imperialibacter roseus</name>
    <dbReference type="NCBI Taxonomy" id="1324217"/>
    <lineage>
        <taxon>Bacteria</taxon>
        <taxon>Pseudomonadati</taxon>
        <taxon>Bacteroidota</taxon>
        <taxon>Cytophagia</taxon>
        <taxon>Cytophagales</taxon>
        <taxon>Flammeovirgaceae</taxon>
        <taxon>Imperialibacter</taxon>
    </lineage>
</organism>
<name>A0ABZ0IKN0_9BACT</name>
<dbReference type="InterPro" id="IPR003439">
    <property type="entry name" value="ABC_transporter-like_ATP-bd"/>
</dbReference>
<dbReference type="InterPro" id="IPR017871">
    <property type="entry name" value="ABC_transporter-like_CS"/>
</dbReference>
<dbReference type="EMBL" id="CP136051">
    <property type="protein sequence ID" value="WOK05583.1"/>
    <property type="molecule type" value="Genomic_DNA"/>
</dbReference>
<dbReference type="GO" id="GO:0005524">
    <property type="term" value="F:ATP binding"/>
    <property type="evidence" value="ECO:0007669"/>
    <property type="project" value="UniProtKB-KW"/>
</dbReference>
<dbReference type="CDD" id="cd03220">
    <property type="entry name" value="ABC_KpsT_Wzt"/>
    <property type="match status" value="1"/>
</dbReference>
<dbReference type="PANTHER" id="PTHR46743">
    <property type="entry name" value="TEICHOIC ACIDS EXPORT ATP-BINDING PROTEIN TAGH"/>
    <property type="match status" value="1"/>
</dbReference>
<comment type="similarity">
    <text evidence="1">Belongs to the ABC transporter superfamily.</text>
</comment>
<proteinExistence type="inferred from homology"/>
<dbReference type="SMART" id="SM00382">
    <property type="entry name" value="AAA"/>
    <property type="match status" value="1"/>
</dbReference>
<dbReference type="SUPFAM" id="SSF52540">
    <property type="entry name" value="P-loop containing nucleoside triphosphate hydrolases"/>
    <property type="match status" value="1"/>
</dbReference>
<gene>
    <name evidence="6" type="ORF">RT717_21130</name>
</gene>
<sequence>MNRAIEVEAVSKRYELGQQKAGSMGESLRNIFKRSGAREDTEFWALKDLSFQVNEGEAVGIIGRNGAGKSTLLKILSRITYPTSGSIKIFGRVSSLLEVGTGFHPELSGRENIYLNGTILGMRRTEVKAKFDEIVEFSGVSKFIDTPIKHYSSGMKVRLAFAVAAHLEPEILIIDEVLAVGDFDFQKKCLGKMQQVAGEGRTVLFVSHNMEAVQKLTSSCAYLVEGRLDYMADTKSVISKYLLQSNNDSNNRYLNTAGFGGMYVREILVVNDNDTVGHRWGSELTIEFDIVVNESIKGACFSFQIVNANNVNVGYYWLYASDYDFGAREGQVKIKCVIPKAKLFEGQYWITTWLSDRSGLKLIENLDRICSFEFSISNIVHDEYPWAQGNATYLDDANWLVGESSPIEIKMPKVRQ</sequence>
<evidence type="ECO:0000313" key="7">
    <source>
        <dbReference type="Proteomes" id="UP001302349"/>
    </source>
</evidence>
<dbReference type="Pfam" id="PF00005">
    <property type="entry name" value="ABC_tran"/>
    <property type="match status" value="1"/>
</dbReference>
<dbReference type="Proteomes" id="UP001302349">
    <property type="component" value="Chromosome"/>
</dbReference>
<evidence type="ECO:0000259" key="5">
    <source>
        <dbReference type="PROSITE" id="PS50893"/>
    </source>
</evidence>
<dbReference type="Pfam" id="PF14524">
    <property type="entry name" value="Wzt_C"/>
    <property type="match status" value="1"/>
</dbReference>
<dbReference type="InterPro" id="IPR015860">
    <property type="entry name" value="ABC_transpr_TagH-like"/>
</dbReference>
<protein>
    <submittedName>
        <fullName evidence="6">Polysaccharide ABC transporter ATP-binding protein</fullName>
    </submittedName>
</protein>
<feature type="domain" description="ABC transporter" evidence="5">
    <location>
        <begin position="26"/>
        <end position="250"/>
    </location>
</feature>
<keyword evidence="2" id="KW-0813">Transport</keyword>
<dbReference type="InterPro" id="IPR027417">
    <property type="entry name" value="P-loop_NTPase"/>
</dbReference>
<dbReference type="Gene3D" id="2.70.50.60">
    <property type="entry name" value="abc- transporter (atp binding component) like domain"/>
    <property type="match status" value="1"/>
</dbReference>
<dbReference type="PROSITE" id="PS50893">
    <property type="entry name" value="ABC_TRANSPORTER_2"/>
    <property type="match status" value="1"/>
</dbReference>
<dbReference type="RefSeq" id="WP_317488341.1">
    <property type="nucleotide sequence ID" value="NZ_CP136051.1"/>
</dbReference>
<evidence type="ECO:0000256" key="4">
    <source>
        <dbReference type="ARBA" id="ARBA00022840"/>
    </source>
</evidence>
<evidence type="ECO:0000256" key="3">
    <source>
        <dbReference type="ARBA" id="ARBA00022741"/>
    </source>
</evidence>
<dbReference type="InterPro" id="IPR050683">
    <property type="entry name" value="Bact_Polysacc_Export_ATP-bd"/>
</dbReference>
<evidence type="ECO:0000313" key="6">
    <source>
        <dbReference type="EMBL" id="WOK05583.1"/>
    </source>
</evidence>
<keyword evidence="3" id="KW-0547">Nucleotide-binding</keyword>
<dbReference type="Gene3D" id="3.40.50.300">
    <property type="entry name" value="P-loop containing nucleotide triphosphate hydrolases"/>
    <property type="match status" value="1"/>
</dbReference>
<dbReference type="InterPro" id="IPR029439">
    <property type="entry name" value="Wzt_C"/>
</dbReference>
<accession>A0ABZ0IKN0</accession>
<evidence type="ECO:0000256" key="2">
    <source>
        <dbReference type="ARBA" id="ARBA00022448"/>
    </source>
</evidence>